<dbReference type="Gene3D" id="3.30.390.10">
    <property type="entry name" value="Enolase-like, N-terminal domain"/>
    <property type="match status" value="1"/>
</dbReference>
<keyword evidence="2" id="KW-0479">Metal-binding</keyword>
<feature type="domain" description="Mandelate racemase/muconate lactonizing enzyme C-terminal" evidence="4">
    <location>
        <begin position="161"/>
        <end position="252"/>
    </location>
</feature>
<comment type="caution">
    <text evidence="5">The sequence shown here is derived from an EMBL/GenBank/DDBJ whole genome shotgun (WGS) entry which is preliminary data.</text>
</comment>
<gene>
    <name evidence="5" type="ORF">EZJ58_2442</name>
</gene>
<dbReference type="EMBL" id="SJOI01000001">
    <property type="protein sequence ID" value="TCL04329.1"/>
    <property type="molecule type" value="Genomic_DNA"/>
</dbReference>
<keyword evidence="6" id="KW-1185">Reference proteome</keyword>
<dbReference type="InterPro" id="IPR029017">
    <property type="entry name" value="Enolase-like_N"/>
</dbReference>
<evidence type="ECO:0000256" key="1">
    <source>
        <dbReference type="ARBA" id="ARBA00001946"/>
    </source>
</evidence>
<reference evidence="5 6" key="1">
    <citation type="submission" date="2019-02" db="EMBL/GenBank/DDBJ databases">
        <title>Investigation of anaerobic lignin degradation for improved lignocellulosic biofuels.</title>
        <authorList>
            <person name="Deangelis K."/>
        </authorList>
    </citation>
    <scope>NUCLEOTIDE SEQUENCE [LARGE SCALE GENOMIC DNA]</scope>
    <source>
        <strain evidence="5 6">159R</strain>
    </source>
</reference>
<dbReference type="GO" id="GO:0016836">
    <property type="term" value="F:hydro-lyase activity"/>
    <property type="evidence" value="ECO:0007669"/>
    <property type="project" value="TreeGrafter"/>
</dbReference>
<dbReference type="Gene3D" id="3.20.20.120">
    <property type="entry name" value="Enolase-like C-terminal domain"/>
    <property type="match status" value="1"/>
</dbReference>
<dbReference type="GO" id="GO:0009063">
    <property type="term" value="P:amino acid catabolic process"/>
    <property type="evidence" value="ECO:0007669"/>
    <property type="project" value="InterPro"/>
</dbReference>
<dbReference type="InterPro" id="IPR018110">
    <property type="entry name" value="Mandel_Rmase/mucon_lact_enz_CS"/>
</dbReference>
<dbReference type="CDD" id="cd03316">
    <property type="entry name" value="MR_like"/>
    <property type="match status" value="1"/>
</dbReference>
<dbReference type="PROSITE" id="PS00908">
    <property type="entry name" value="MR_MLE_1"/>
    <property type="match status" value="1"/>
</dbReference>
<dbReference type="GO" id="GO:0016052">
    <property type="term" value="P:carbohydrate catabolic process"/>
    <property type="evidence" value="ECO:0007669"/>
    <property type="project" value="TreeGrafter"/>
</dbReference>
<sequence>MKITDIEVMRLAMPFTSGRSSDRQKGSAEDAYNAASPELTRMETLLVRLTADNGLQGWGEGFGHLSNPVTFAALEGPVGRFFLGQTFADTPEGVGQLMDRAQRAFHAFGRSGPVQFALSALDIALWDLCAQAAGMPLWQLLGAPRREIGVYASLVSYGNDPAQVAAHAMRAYGQGFRSIKLHETEYRAIAAARDALPADARLMVDVNCPWTVEEACRQARTLNELELAWLEEPVWPPDDLAGLAAVKACGTPVAAGENAQGVEGFRQLFEAGAVSVAQPSVAKIGGISAALEVYRLAQQYRVKVVPHCFYYGAALMATAHLVATLPEDVALEVPYLQWPEPLYAELDFQPRLRLADTPGLGFRPAEDILRRYRIAHQTLSSEMTSC</sequence>
<protein>
    <submittedName>
        <fullName evidence="5">L-alanine-DL-glutamate epimerase-like enolase superfamily enzyme</fullName>
    </submittedName>
</protein>
<evidence type="ECO:0000313" key="6">
    <source>
        <dbReference type="Proteomes" id="UP000294555"/>
    </source>
</evidence>
<dbReference type="OrthoDB" id="103536at2"/>
<dbReference type="SMART" id="SM00922">
    <property type="entry name" value="MR_MLE"/>
    <property type="match status" value="1"/>
</dbReference>
<evidence type="ECO:0000259" key="4">
    <source>
        <dbReference type="SMART" id="SM00922"/>
    </source>
</evidence>
<proteinExistence type="predicted"/>
<dbReference type="RefSeq" id="WP_132923119.1">
    <property type="nucleotide sequence ID" value="NZ_SJOI01000001.1"/>
</dbReference>
<name>A0A4R1NC55_9GAMM</name>
<accession>A0A4R1NC55</accession>
<dbReference type="InterPro" id="IPR013342">
    <property type="entry name" value="Mandelate_racemase_C"/>
</dbReference>
<keyword evidence="3" id="KW-0460">Magnesium</keyword>
<dbReference type="PROSITE" id="PS00909">
    <property type="entry name" value="MR_MLE_2"/>
    <property type="match status" value="1"/>
</dbReference>
<dbReference type="PANTHER" id="PTHR13794:SF58">
    <property type="entry name" value="MITOCHONDRIAL ENOLASE SUPERFAMILY MEMBER 1"/>
    <property type="match status" value="1"/>
</dbReference>
<dbReference type="InterPro" id="IPR029065">
    <property type="entry name" value="Enolase_C-like"/>
</dbReference>
<dbReference type="Pfam" id="PF13378">
    <property type="entry name" value="MR_MLE_C"/>
    <property type="match status" value="1"/>
</dbReference>
<dbReference type="Pfam" id="PF02746">
    <property type="entry name" value="MR_MLE_N"/>
    <property type="match status" value="1"/>
</dbReference>
<dbReference type="SUPFAM" id="SSF54826">
    <property type="entry name" value="Enolase N-terminal domain-like"/>
    <property type="match status" value="1"/>
</dbReference>
<evidence type="ECO:0000256" key="3">
    <source>
        <dbReference type="ARBA" id="ARBA00022842"/>
    </source>
</evidence>
<dbReference type="InterPro" id="IPR046945">
    <property type="entry name" value="RHMD-like"/>
</dbReference>
<dbReference type="GO" id="GO:0000287">
    <property type="term" value="F:magnesium ion binding"/>
    <property type="evidence" value="ECO:0007669"/>
    <property type="project" value="TreeGrafter"/>
</dbReference>
<dbReference type="InterPro" id="IPR013341">
    <property type="entry name" value="Mandelate_racemase_N_dom"/>
</dbReference>
<dbReference type="SFLD" id="SFLDS00001">
    <property type="entry name" value="Enolase"/>
    <property type="match status" value="1"/>
</dbReference>
<dbReference type="Proteomes" id="UP000294555">
    <property type="component" value="Unassembled WGS sequence"/>
</dbReference>
<organism evidence="5 6">
    <name type="scientific">Sodalis ligni</name>
    <dbReference type="NCBI Taxonomy" id="2697027"/>
    <lineage>
        <taxon>Bacteria</taxon>
        <taxon>Pseudomonadati</taxon>
        <taxon>Pseudomonadota</taxon>
        <taxon>Gammaproteobacteria</taxon>
        <taxon>Enterobacterales</taxon>
        <taxon>Bruguierivoracaceae</taxon>
        <taxon>Sodalis</taxon>
    </lineage>
</organism>
<dbReference type="InterPro" id="IPR036849">
    <property type="entry name" value="Enolase-like_C_sf"/>
</dbReference>
<comment type="cofactor">
    <cofactor evidence="1">
        <name>Mg(2+)</name>
        <dbReference type="ChEBI" id="CHEBI:18420"/>
    </cofactor>
</comment>
<dbReference type="AlphaFoldDB" id="A0A4R1NC55"/>
<dbReference type="SUPFAM" id="SSF51604">
    <property type="entry name" value="Enolase C-terminal domain-like"/>
    <property type="match status" value="1"/>
</dbReference>
<evidence type="ECO:0000256" key="2">
    <source>
        <dbReference type="ARBA" id="ARBA00022723"/>
    </source>
</evidence>
<dbReference type="PANTHER" id="PTHR13794">
    <property type="entry name" value="ENOLASE SUPERFAMILY, MANDELATE RACEMASE"/>
    <property type="match status" value="1"/>
</dbReference>
<evidence type="ECO:0000313" key="5">
    <source>
        <dbReference type="EMBL" id="TCL04329.1"/>
    </source>
</evidence>